<keyword evidence="2" id="KW-1185">Reference proteome</keyword>
<gene>
    <name evidence="1" type="ORF">RRG08_003991</name>
</gene>
<sequence>MDTPLPLLHPIKPEPLPCPHSAPSTGLLSAECRDHSWCSTKFHFTLQHLPVILSFRLKACRKTLSVEILL</sequence>
<organism evidence="1 2">
    <name type="scientific">Elysia crispata</name>
    <name type="common">lettuce slug</name>
    <dbReference type="NCBI Taxonomy" id="231223"/>
    <lineage>
        <taxon>Eukaryota</taxon>
        <taxon>Metazoa</taxon>
        <taxon>Spiralia</taxon>
        <taxon>Lophotrochozoa</taxon>
        <taxon>Mollusca</taxon>
        <taxon>Gastropoda</taxon>
        <taxon>Heterobranchia</taxon>
        <taxon>Euthyneura</taxon>
        <taxon>Panpulmonata</taxon>
        <taxon>Sacoglossa</taxon>
        <taxon>Placobranchoidea</taxon>
        <taxon>Plakobranchidae</taxon>
        <taxon>Elysia</taxon>
    </lineage>
</organism>
<dbReference type="AlphaFoldDB" id="A0AAE0Y5H5"/>
<dbReference type="EMBL" id="JAWDGP010006886">
    <property type="protein sequence ID" value="KAK3733658.1"/>
    <property type="molecule type" value="Genomic_DNA"/>
</dbReference>
<name>A0AAE0Y5H5_9GAST</name>
<evidence type="ECO:0000313" key="2">
    <source>
        <dbReference type="Proteomes" id="UP001283361"/>
    </source>
</evidence>
<proteinExistence type="predicted"/>
<evidence type="ECO:0000313" key="1">
    <source>
        <dbReference type="EMBL" id="KAK3733658.1"/>
    </source>
</evidence>
<comment type="caution">
    <text evidence="1">The sequence shown here is derived from an EMBL/GenBank/DDBJ whole genome shotgun (WGS) entry which is preliminary data.</text>
</comment>
<accession>A0AAE0Y5H5</accession>
<protein>
    <submittedName>
        <fullName evidence="1">Uncharacterized protein</fullName>
    </submittedName>
</protein>
<reference evidence="1" key="1">
    <citation type="journal article" date="2023" name="G3 (Bethesda)">
        <title>A reference genome for the long-term kleptoplast-retaining sea slug Elysia crispata morphotype clarki.</title>
        <authorList>
            <person name="Eastman K.E."/>
            <person name="Pendleton A.L."/>
            <person name="Shaikh M.A."/>
            <person name="Suttiyut T."/>
            <person name="Ogas R."/>
            <person name="Tomko P."/>
            <person name="Gavelis G."/>
            <person name="Widhalm J.R."/>
            <person name="Wisecaver J.H."/>
        </authorList>
    </citation>
    <scope>NUCLEOTIDE SEQUENCE</scope>
    <source>
        <strain evidence="1">ECLA1</strain>
    </source>
</reference>
<dbReference type="Proteomes" id="UP001283361">
    <property type="component" value="Unassembled WGS sequence"/>
</dbReference>